<dbReference type="Proteomes" id="UP000005234">
    <property type="component" value="Chromosome"/>
</dbReference>
<dbReference type="eggNOG" id="ENOG503398S">
    <property type="taxonomic scope" value="Bacteria"/>
</dbReference>
<feature type="chain" id="PRO_5003614096" description="Silver efflux pump" evidence="1">
    <location>
        <begin position="31"/>
        <end position="91"/>
    </location>
</feature>
<sequence length="91" mass="8964">MGHGKQMINGVALATAMAGLLAATVPSVAAASPATIKCEHSNACKGQSACATARNGCQGQNSCKGQGYTLQKSKADCEAAQAAVKSKPGGK</sequence>
<dbReference type="EMBL" id="CP003350">
    <property type="protein sequence ID" value="AFC84634.1"/>
    <property type="molecule type" value="Genomic_DNA"/>
</dbReference>
<evidence type="ECO:0000256" key="1">
    <source>
        <dbReference type="SAM" id="SignalP"/>
    </source>
</evidence>
<dbReference type="AlphaFoldDB" id="H8L0K8"/>
<evidence type="ECO:0000313" key="3">
    <source>
        <dbReference type="Proteomes" id="UP000005234"/>
    </source>
</evidence>
<dbReference type="HOGENOM" id="CLU_168931_0_0_6"/>
<evidence type="ECO:0000313" key="2">
    <source>
        <dbReference type="EMBL" id="AFC84634.1"/>
    </source>
</evidence>
<feature type="signal peptide" evidence="1">
    <location>
        <begin position="1"/>
        <end position="30"/>
    </location>
</feature>
<protein>
    <recommendedName>
        <fullName evidence="4">Silver efflux pump</fullName>
    </recommendedName>
</protein>
<keyword evidence="3" id="KW-1185">Reference proteome</keyword>
<keyword evidence="1" id="KW-0732">Signal</keyword>
<proteinExistence type="predicted"/>
<evidence type="ECO:0008006" key="4">
    <source>
        <dbReference type="Google" id="ProtNLM"/>
    </source>
</evidence>
<organism evidence="2 3">
    <name type="scientific">Frateuria aurantia (strain ATCC 33424 / DSM 6220 / KCTC 2777 / LMG 1558 / NBRC 3245 / NCIMB 13370)</name>
    <name type="common">Acetobacter aurantius</name>
    <dbReference type="NCBI Taxonomy" id="767434"/>
    <lineage>
        <taxon>Bacteria</taxon>
        <taxon>Pseudomonadati</taxon>
        <taxon>Pseudomonadota</taxon>
        <taxon>Gammaproteobacteria</taxon>
        <taxon>Lysobacterales</taxon>
        <taxon>Rhodanobacteraceae</taxon>
        <taxon>Frateuria</taxon>
    </lineage>
</organism>
<gene>
    <name evidence="2" type="ordered locus">Fraau_0135</name>
</gene>
<dbReference type="STRING" id="767434.Fraau_0135"/>
<reference evidence="2" key="1">
    <citation type="submission" date="2012-02" db="EMBL/GenBank/DDBJ databases">
        <title>The complete genome of Frateuria aurantia DSM 6220.</title>
        <authorList>
            <consortium name="US DOE Joint Genome Institute (JGI-PGF)"/>
            <person name="Lucas S."/>
            <person name="Copeland A."/>
            <person name="Lapidus A."/>
            <person name="Glavina del Rio T."/>
            <person name="Dalin E."/>
            <person name="Tice H."/>
            <person name="Bruce D."/>
            <person name="Goodwin L."/>
            <person name="Pitluck S."/>
            <person name="Peters L."/>
            <person name="Ovchinnikova G."/>
            <person name="Teshima H."/>
            <person name="Kyrpides N."/>
            <person name="Mavromatis K."/>
            <person name="Ivanova N."/>
            <person name="Brettin T."/>
            <person name="Detter J.C."/>
            <person name="Han C."/>
            <person name="Larimer F."/>
            <person name="Land M."/>
            <person name="Hauser L."/>
            <person name="Markowitz V."/>
            <person name="Cheng J.-F."/>
            <person name="Hugenholtz P."/>
            <person name="Woyke T."/>
            <person name="Wu D."/>
            <person name="Brambilla E."/>
            <person name="Klenk H.-P."/>
            <person name="Eisen J.A."/>
        </authorList>
    </citation>
    <scope>NUCLEOTIDE SEQUENCE</scope>
    <source>
        <strain evidence="2">DSM 6220</strain>
    </source>
</reference>
<accession>H8L0K8</accession>
<name>H8L0K8_FRAAD</name>
<dbReference type="KEGG" id="fau:Fraau_0135"/>